<evidence type="ECO:0000313" key="4">
    <source>
        <dbReference type="Proteomes" id="UP001141259"/>
    </source>
</evidence>
<dbReference type="GO" id="GO:0010333">
    <property type="term" value="F:terpene synthase activity"/>
    <property type="evidence" value="ECO:0007669"/>
    <property type="project" value="InterPro"/>
</dbReference>
<keyword evidence="1 2" id="KW-0456">Lyase</keyword>
<dbReference type="GO" id="GO:0046872">
    <property type="term" value="F:metal ion binding"/>
    <property type="evidence" value="ECO:0007669"/>
    <property type="project" value="UniProtKB-KW"/>
</dbReference>
<organism evidence="3 4">
    <name type="scientific">Umezawaea endophytica</name>
    <dbReference type="NCBI Taxonomy" id="1654476"/>
    <lineage>
        <taxon>Bacteria</taxon>
        <taxon>Bacillati</taxon>
        <taxon>Actinomycetota</taxon>
        <taxon>Actinomycetes</taxon>
        <taxon>Pseudonocardiales</taxon>
        <taxon>Pseudonocardiaceae</taxon>
        <taxon>Umezawaea</taxon>
    </lineage>
</organism>
<proteinExistence type="inferred from homology"/>
<dbReference type="PANTHER" id="PTHR35201:SF4">
    <property type="entry name" value="BETA-PINACENE SYNTHASE-RELATED"/>
    <property type="match status" value="1"/>
</dbReference>
<evidence type="ECO:0000256" key="1">
    <source>
        <dbReference type="ARBA" id="ARBA00023239"/>
    </source>
</evidence>
<dbReference type="Gene3D" id="1.10.600.10">
    <property type="entry name" value="Farnesyl Diphosphate Synthase"/>
    <property type="match status" value="1"/>
</dbReference>
<dbReference type="AlphaFoldDB" id="A0A9X2VS66"/>
<dbReference type="PANTHER" id="PTHR35201">
    <property type="entry name" value="TERPENE SYNTHASE"/>
    <property type="match status" value="1"/>
</dbReference>
<comment type="similarity">
    <text evidence="2">Belongs to the terpene synthase family.</text>
</comment>
<sequence>MPEPRAGIAPPFVMCAFDAESNAADHLVSDHSVGWAVSLGLLPPHEMAEVAGMDLGYLVGYGFPNADYERLRLVGDWAVLQAVLQDERPAPEDLELLLAVLRAEPVPPGDPRAEAMADLRVRLLALGGPDWLASFADEVGRMFDGFAREALDDHHGHVPTPEAHAALREFTVGLHPMFRFGEPVDGLDLPPKVREHSALRELASTACRIVGYARDLYTHRAEIARGGVHNLVLVTMRSQSVVLDQAVDRAVEIHDDEVRDFVRKAADLPSFGGPVDDQVRGYVGLLRRWVGGHRKWAEYTGRYRKPG</sequence>
<keyword evidence="4" id="KW-1185">Reference proteome</keyword>
<dbReference type="EC" id="4.2.3.-" evidence="2"/>
<gene>
    <name evidence="3" type="ORF">NZH93_30570</name>
</gene>
<keyword evidence="2" id="KW-0479">Metal-binding</keyword>
<dbReference type="RefSeq" id="WP_259626714.1">
    <property type="nucleotide sequence ID" value="NZ_JANYMP010000017.1"/>
</dbReference>
<protein>
    <recommendedName>
        <fullName evidence="2">Terpene synthase</fullName>
        <ecNumber evidence="2">4.2.3.-</ecNumber>
    </recommendedName>
</protein>
<dbReference type="EMBL" id="JANYMP010000017">
    <property type="protein sequence ID" value="MCS7481222.1"/>
    <property type="molecule type" value="Genomic_DNA"/>
</dbReference>
<name>A0A9X2VS66_9PSEU</name>
<comment type="cofactor">
    <cofactor evidence="2">
        <name>Mg(2+)</name>
        <dbReference type="ChEBI" id="CHEBI:18420"/>
    </cofactor>
</comment>
<evidence type="ECO:0000256" key="2">
    <source>
        <dbReference type="RuleBase" id="RU366034"/>
    </source>
</evidence>
<dbReference type="SUPFAM" id="SSF48576">
    <property type="entry name" value="Terpenoid synthases"/>
    <property type="match status" value="1"/>
</dbReference>
<accession>A0A9X2VS66</accession>
<dbReference type="InterPro" id="IPR008949">
    <property type="entry name" value="Isoprenoid_synthase_dom_sf"/>
</dbReference>
<keyword evidence="2" id="KW-0460">Magnesium</keyword>
<dbReference type="Proteomes" id="UP001141259">
    <property type="component" value="Unassembled WGS sequence"/>
</dbReference>
<evidence type="ECO:0000313" key="3">
    <source>
        <dbReference type="EMBL" id="MCS7481222.1"/>
    </source>
</evidence>
<dbReference type="Pfam" id="PF19086">
    <property type="entry name" value="Terpene_syn_C_2"/>
    <property type="match status" value="1"/>
</dbReference>
<reference evidence="3" key="1">
    <citation type="submission" date="2022-08" db="EMBL/GenBank/DDBJ databases">
        <authorList>
            <person name="Tistechok S."/>
            <person name="Samborskyy M."/>
            <person name="Roman I."/>
        </authorList>
    </citation>
    <scope>NUCLEOTIDE SEQUENCE</scope>
    <source>
        <strain evidence="3">DSM 103496</strain>
    </source>
</reference>
<dbReference type="InterPro" id="IPR034686">
    <property type="entry name" value="Terpene_cyclase-like_2"/>
</dbReference>
<comment type="caution">
    <text evidence="3">The sequence shown here is derived from an EMBL/GenBank/DDBJ whole genome shotgun (WGS) entry which is preliminary data.</text>
</comment>